<keyword evidence="1" id="KW-0677">Repeat</keyword>
<dbReference type="SMART" id="SM00248">
    <property type="entry name" value="ANK"/>
    <property type="match status" value="8"/>
</dbReference>
<dbReference type="PANTHER" id="PTHR24180:SF45">
    <property type="entry name" value="POLY [ADP-RIBOSE] POLYMERASE TANKYRASE"/>
    <property type="match status" value="1"/>
</dbReference>
<dbReference type="OrthoDB" id="204696at2759"/>
<dbReference type="PROSITE" id="PS50088">
    <property type="entry name" value="ANK_REPEAT"/>
    <property type="match status" value="5"/>
</dbReference>
<evidence type="ECO:0000256" key="1">
    <source>
        <dbReference type="ARBA" id="ARBA00022737"/>
    </source>
</evidence>
<dbReference type="PRINTS" id="PR01415">
    <property type="entry name" value="ANKYRIN"/>
</dbReference>
<keyword evidence="2 3" id="KW-0040">ANK repeat</keyword>
<dbReference type="AlphaFoldDB" id="A0A9W6TUB8"/>
<dbReference type="Proteomes" id="UP001165121">
    <property type="component" value="Unassembled WGS sequence"/>
</dbReference>
<dbReference type="EMBL" id="BSXT01000181">
    <property type="protein sequence ID" value="GMF20012.1"/>
    <property type="molecule type" value="Genomic_DNA"/>
</dbReference>
<dbReference type="PANTHER" id="PTHR24180">
    <property type="entry name" value="CYCLIN-DEPENDENT KINASE INHIBITOR 2C-RELATED"/>
    <property type="match status" value="1"/>
</dbReference>
<dbReference type="InterPro" id="IPR002110">
    <property type="entry name" value="Ankyrin_rpt"/>
</dbReference>
<reference evidence="4" key="1">
    <citation type="submission" date="2023-04" db="EMBL/GenBank/DDBJ databases">
        <title>Phytophthora fragariaefolia NBRC 109709.</title>
        <authorList>
            <person name="Ichikawa N."/>
            <person name="Sato H."/>
            <person name="Tonouchi N."/>
        </authorList>
    </citation>
    <scope>NUCLEOTIDE SEQUENCE</scope>
    <source>
        <strain evidence="4">NBRC 109709</strain>
    </source>
</reference>
<accession>A0A9W6TUB8</accession>
<name>A0A9W6TUB8_9STRA</name>
<feature type="repeat" description="ANK" evidence="3">
    <location>
        <begin position="159"/>
        <end position="191"/>
    </location>
</feature>
<evidence type="ECO:0000313" key="4">
    <source>
        <dbReference type="EMBL" id="GMF20012.1"/>
    </source>
</evidence>
<evidence type="ECO:0000256" key="2">
    <source>
        <dbReference type="ARBA" id="ARBA00023043"/>
    </source>
</evidence>
<feature type="repeat" description="ANK" evidence="3">
    <location>
        <begin position="126"/>
        <end position="158"/>
    </location>
</feature>
<sequence length="389" mass="41677">MDSLQFLDFMGGSPMAPVSTSDKSLWAQLVRTANRNRGDGLMKLLSAFSAARLAEYRDEHQRSVTHLAILEDDLELLEFVLESGSPLNAPDDCGASPLTTALIGQHYQAADMLVAYGCDVDHTNSTLQTSMHVLVTHGASGAVRWLIERGADIEACDVGGNSPLHLAAAYCSLPVVELLLAAGANVNTQNESKATPMHFAAPNGNCAVIEGLIKYGGDVNARDGHGNTPLIGAAFVSQTAEPHFASGDQTTQYAVAKLLLQHGAEVNAVNNDGDSALFGAVSKEFDSLVKLLLANEADACVRNNLLETPLHALARGYTFNLAIWRELLQHQADVYAQDQRNLTCAMVWASRHQGFPVPGEFSNGDSTQTQDIAQIEHAFSRECALGRAH</sequence>
<evidence type="ECO:0000256" key="3">
    <source>
        <dbReference type="PROSITE-ProRule" id="PRU00023"/>
    </source>
</evidence>
<comment type="caution">
    <text evidence="4">The sequence shown here is derived from an EMBL/GenBank/DDBJ whole genome shotgun (WGS) entry which is preliminary data.</text>
</comment>
<dbReference type="PROSITE" id="PS50297">
    <property type="entry name" value="ANK_REP_REGION"/>
    <property type="match status" value="2"/>
</dbReference>
<proteinExistence type="predicted"/>
<dbReference type="InterPro" id="IPR051637">
    <property type="entry name" value="Ank_repeat_dom-contain_49"/>
</dbReference>
<gene>
    <name evidence="4" type="ORF">Pfra01_000225300</name>
</gene>
<protein>
    <submittedName>
        <fullName evidence="4">Unnamed protein product</fullName>
    </submittedName>
</protein>
<dbReference type="Gene3D" id="1.25.40.20">
    <property type="entry name" value="Ankyrin repeat-containing domain"/>
    <property type="match status" value="3"/>
</dbReference>
<feature type="repeat" description="ANK" evidence="3">
    <location>
        <begin position="225"/>
        <end position="271"/>
    </location>
</feature>
<dbReference type="Pfam" id="PF12796">
    <property type="entry name" value="Ank_2"/>
    <property type="match status" value="2"/>
</dbReference>
<dbReference type="SUPFAM" id="SSF48403">
    <property type="entry name" value="Ankyrin repeat"/>
    <property type="match status" value="1"/>
</dbReference>
<dbReference type="Pfam" id="PF13857">
    <property type="entry name" value="Ank_5"/>
    <property type="match status" value="1"/>
</dbReference>
<keyword evidence="5" id="KW-1185">Reference proteome</keyword>
<dbReference type="InterPro" id="IPR036770">
    <property type="entry name" value="Ankyrin_rpt-contain_sf"/>
</dbReference>
<feature type="repeat" description="ANK" evidence="3">
    <location>
        <begin position="60"/>
        <end position="92"/>
    </location>
</feature>
<evidence type="ECO:0000313" key="5">
    <source>
        <dbReference type="Proteomes" id="UP001165121"/>
    </source>
</evidence>
<feature type="repeat" description="ANK" evidence="3">
    <location>
        <begin position="192"/>
        <end position="224"/>
    </location>
</feature>
<organism evidence="4 5">
    <name type="scientific">Phytophthora fragariaefolia</name>
    <dbReference type="NCBI Taxonomy" id="1490495"/>
    <lineage>
        <taxon>Eukaryota</taxon>
        <taxon>Sar</taxon>
        <taxon>Stramenopiles</taxon>
        <taxon>Oomycota</taxon>
        <taxon>Peronosporomycetes</taxon>
        <taxon>Peronosporales</taxon>
        <taxon>Peronosporaceae</taxon>
        <taxon>Phytophthora</taxon>
    </lineage>
</organism>